<dbReference type="GeneID" id="104225261"/>
<dbReference type="STRING" id="4096.A0A1U7W5K9"/>
<sequence length="248" mass="28595">MAEVESRVSEVGSSESEPTSSPTISVETSQDPKKKRKSVQSRSIVWDHFEKLKDAYGGDRAKCKHYGRDYKANSRLNGTTSLNTHLKKCPKIPRKVDNTQTQLCLQKDGQINGGVLWKFDQELVRRALVEMVIMEELPFSFVEKKGFKKFMSIAQPLFNVPSRRTITRDCFQVYNEERLKLMKNFRDVKPKICLTTDTWTSSQRINYMCLTGHFIDRDWVLHKRILNSCPISSHKGDEMAKVIANCLL</sequence>
<dbReference type="PROSITE" id="PS50808">
    <property type="entry name" value="ZF_BED"/>
    <property type="match status" value="1"/>
</dbReference>
<gene>
    <name evidence="10" type="primary">LOC104225261</name>
</gene>
<protein>
    <submittedName>
        <fullName evidence="10">Zinc finger BED domain-containing protein DAYSLEEPER-like</fullName>
    </submittedName>
</protein>
<dbReference type="GO" id="GO:0008270">
    <property type="term" value="F:zinc ion binding"/>
    <property type="evidence" value="ECO:0007669"/>
    <property type="project" value="UniProtKB-KW"/>
</dbReference>
<dbReference type="PANTHER" id="PTHR46481:SF7">
    <property type="entry name" value="ZINC FINGER BED DOMAIN-CONTAINING PROTEIN RICESLEEPER 2-LIKE"/>
    <property type="match status" value="1"/>
</dbReference>
<dbReference type="AlphaFoldDB" id="A0A1U7W5K9"/>
<name>A0A1U7W5K9_NICSY</name>
<keyword evidence="4" id="KW-0805">Transcription regulation</keyword>
<dbReference type="SMART" id="SM00614">
    <property type="entry name" value="ZnF_BED"/>
    <property type="match status" value="1"/>
</dbReference>
<reference evidence="9" key="1">
    <citation type="journal article" date="2013" name="Genome Biol.">
        <title>Reference genomes and transcriptomes of Nicotiana sylvestris and Nicotiana tomentosiformis.</title>
        <authorList>
            <person name="Sierro N."/>
            <person name="Battey J.N."/>
            <person name="Ouadi S."/>
            <person name="Bovet L."/>
            <person name="Goepfert S."/>
            <person name="Bakaher N."/>
            <person name="Peitsch M.C."/>
            <person name="Ivanov N.V."/>
        </authorList>
    </citation>
    <scope>NUCLEOTIDE SEQUENCE [LARGE SCALE GENOMIC DNA]</scope>
</reference>
<keyword evidence="1" id="KW-0479">Metal-binding</keyword>
<keyword evidence="9" id="KW-1185">Reference proteome</keyword>
<dbReference type="GO" id="GO:0003677">
    <property type="term" value="F:DNA binding"/>
    <property type="evidence" value="ECO:0007669"/>
    <property type="project" value="InterPro"/>
</dbReference>
<evidence type="ECO:0000256" key="5">
    <source>
        <dbReference type="ARBA" id="ARBA00023163"/>
    </source>
</evidence>
<feature type="compositionally biased region" description="Low complexity" evidence="7">
    <location>
        <begin position="9"/>
        <end position="29"/>
    </location>
</feature>
<dbReference type="KEGG" id="nsy:104225261"/>
<feature type="region of interest" description="Disordered" evidence="7">
    <location>
        <begin position="1"/>
        <end position="39"/>
    </location>
</feature>
<dbReference type="InterPro" id="IPR052035">
    <property type="entry name" value="ZnF_BED_domain_contain"/>
</dbReference>
<dbReference type="OrthoDB" id="1306030at2759"/>
<accession>A0A1U7W5K9</accession>
<evidence type="ECO:0000313" key="10">
    <source>
        <dbReference type="RefSeq" id="XP_009775327.1"/>
    </source>
</evidence>
<evidence type="ECO:0000256" key="2">
    <source>
        <dbReference type="ARBA" id="ARBA00022771"/>
    </source>
</evidence>
<dbReference type="RefSeq" id="XP_009775327.1">
    <property type="nucleotide sequence ID" value="XM_009777025.1"/>
</dbReference>
<evidence type="ECO:0000256" key="3">
    <source>
        <dbReference type="ARBA" id="ARBA00022833"/>
    </source>
</evidence>
<dbReference type="SUPFAM" id="SSF140996">
    <property type="entry name" value="Hermes dimerisation domain"/>
    <property type="match status" value="1"/>
</dbReference>
<evidence type="ECO:0000256" key="1">
    <source>
        <dbReference type="ARBA" id="ARBA00022723"/>
    </source>
</evidence>
<keyword evidence="3" id="KW-0862">Zinc</keyword>
<dbReference type="Proteomes" id="UP000189701">
    <property type="component" value="Unplaced"/>
</dbReference>
<dbReference type="eggNOG" id="KOG1121">
    <property type="taxonomic scope" value="Eukaryota"/>
</dbReference>
<keyword evidence="2 6" id="KW-0863">Zinc-finger</keyword>
<proteinExistence type="predicted"/>
<evidence type="ECO:0000256" key="6">
    <source>
        <dbReference type="PROSITE-ProRule" id="PRU00027"/>
    </source>
</evidence>
<dbReference type="PANTHER" id="PTHR46481">
    <property type="entry name" value="ZINC FINGER BED DOMAIN-CONTAINING PROTEIN 4"/>
    <property type="match status" value="1"/>
</dbReference>
<organism evidence="9 10">
    <name type="scientific">Nicotiana sylvestris</name>
    <name type="common">Wood tobacco</name>
    <name type="synonym">South American tobacco</name>
    <dbReference type="NCBI Taxonomy" id="4096"/>
    <lineage>
        <taxon>Eukaryota</taxon>
        <taxon>Viridiplantae</taxon>
        <taxon>Streptophyta</taxon>
        <taxon>Embryophyta</taxon>
        <taxon>Tracheophyta</taxon>
        <taxon>Spermatophyta</taxon>
        <taxon>Magnoliopsida</taxon>
        <taxon>eudicotyledons</taxon>
        <taxon>Gunneridae</taxon>
        <taxon>Pentapetalae</taxon>
        <taxon>asterids</taxon>
        <taxon>lamiids</taxon>
        <taxon>Solanales</taxon>
        <taxon>Solanaceae</taxon>
        <taxon>Nicotianoideae</taxon>
        <taxon>Nicotianeae</taxon>
        <taxon>Nicotiana</taxon>
    </lineage>
</organism>
<evidence type="ECO:0000256" key="7">
    <source>
        <dbReference type="SAM" id="MobiDB-lite"/>
    </source>
</evidence>
<dbReference type="InterPro" id="IPR003656">
    <property type="entry name" value="Znf_BED"/>
</dbReference>
<evidence type="ECO:0000256" key="4">
    <source>
        <dbReference type="ARBA" id="ARBA00023015"/>
    </source>
</evidence>
<evidence type="ECO:0000313" key="9">
    <source>
        <dbReference type="Proteomes" id="UP000189701"/>
    </source>
</evidence>
<evidence type="ECO:0000259" key="8">
    <source>
        <dbReference type="PROSITE" id="PS50808"/>
    </source>
</evidence>
<keyword evidence="5" id="KW-0804">Transcription</keyword>
<reference evidence="10" key="2">
    <citation type="submission" date="2025-08" db="UniProtKB">
        <authorList>
            <consortium name="RefSeq"/>
        </authorList>
    </citation>
    <scope>IDENTIFICATION</scope>
    <source>
        <tissue evidence="10">Leaf</tissue>
    </source>
</reference>
<feature type="domain" description="BED-type" evidence="8">
    <location>
        <begin position="40"/>
        <end position="96"/>
    </location>
</feature>